<keyword evidence="3" id="KW-1185">Reference proteome</keyword>
<name>A0A2N8TUM5_9ACTN</name>
<keyword evidence="1" id="KW-0812">Transmembrane</keyword>
<keyword evidence="1" id="KW-1133">Transmembrane helix</keyword>
<organism evidence="2 3">
    <name type="scientific">Streptomyces cahuitamycinicus</name>
    <dbReference type="NCBI Taxonomy" id="2070367"/>
    <lineage>
        <taxon>Bacteria</taxon>
        <taxon>Bacillati</taxon>
        <taxon>Actinomycetota</taxon>
        <taxon>Actinomycetes</taxon>
        <taxon>Kitasatosporales</taxon>
        <taxon>Streptomycetaceae</taxon>
        <taxon>Streptomyces</taxon>
    </lineage>
</organism>
<comment type="caution">
    <text evidence="2">The sequence shown here is derived from an EMBL/GenBank/DDBJ whole genome shotgun (WGS) entry which is preliminary data.</text>
</comment>
<sequence>MLRSKVTVTLAYAIAAAAIAAMVVVSVAWGVRTTVPYYIPAVLIVLSAGAIHYNTRKRDR</sequence>
<accession>A0A2N8TUM5</accession>
<dbReference type="RefSeq" id="WP_102908276.1">
    <property type="nucleotide sequence ID" value="NZ_POUC01000036.1"/>
</dbReference>
<dbReference type="EMBL" id="POUC01000036">
    <property type="protein sequence ID" value="PNG22736.1"/>
    <property type="molecule type" value="Genomic_DNA"/>
</dbReference>
<gene>
    <name evidence="2" type="ORF">C1J00_07710</name>
</gene>
<keyword evidence="1" id="KW-0472">Membrane</keyword>
<evidence type="ECO:0000256" key="1">
    <source>
        <dbReference type="SAM" id="Phobius"/>
    </source>
</evidence>
<dbReference type="AlphaFoldDB" id="A0A2N8TUM5"/>
<proteinExistence type="predicted"/>
<dbReference type="Proteomes" id="UP000235943">
    <property type="component" value="Unassembled WGS sequence"/>
</dbReference>
<reference evidence="2 3" key="1">
    <citation type="submission" date="2018-01" db="EMBL/GenBank/DDBJ databases">
        <title>Draft genome sequence of Streptomyces sp. 13K301.</title>
        <authorList>
            <person name="Sahin N."/>
            <person name="Saygin H."/>
            <person name="Ay H."/>
        </authorList>
    </citation>
    <scope>NUCLEOTIDE SEQUENCE [LARGE SCALE GENOMIC DNA]</scope>
    <source>
        <strain evidence="2 3">13K301</strain>
    </source>
</reference>
<feature type="transmembrane region" description="Helical" evidence="1">
    <location>
        <begin position="37"/>
        <end position="55"/>
    </location>
</feature>
<evidence type="ECO:0000313" key="3">
    <source>
        <dbReference type="Proteomes" id="UP000235943"/>
    </source>
</evidence>
<evidence type="ECO:0000313" key="2">
    <source>
        <dbReference type="EMBL" id="PNG22736.1"/>
    </source>
</evidence>
<protein>
    <submittedName>
        <fullName evidence="2">Uncharacterized protein</fullName>
    </submittedName>
</protein>
<feature type="transmembrane region" description="Helical" evidence="1">
    <location>
        <begin position="12"/>
        <end position="31"/>
    </location>
</feature>